<protein>
    <recommendedName>
        <fullName evidence="1">Carrier domain-containing protein</fullName>
    </recommendedName>
</protein>
<proteinExistence type="predicted"/>
<dbReference type="eggNOG" id="COG0236">
    <property type="taxonomic scope" value="Bacteria"/>
</dbReference>
<dbReference type="AlphaFoldDB" id="A0A0A0E993"/>
<dbReference type="OrthoDB" id="9811033at2"/>
<dbReference type="InterPro" id="IPR036736">
    <property type="entry name" value="ACP-like_sf"/>
</dbReference>
<dbReference type="Gene3D" id="1.10.1200.10">
    <property type="entry name" value="ACP-like"/>
    <property type="match status" value="1"/>
</dbReference>
<dbReference type="InterPro" id="IPR009081">
    <property type="entry name" value="PP-bd_ACP"/>
</dbReference>
<gene>
    <name evidence="2" type="ORF">ATO9_22065</name>
</gene>
<evidence type="ECO:0000313" key="2">
    <source>
        <dbReference type="EMBL" id="KGM46755.1"/>
    </source>
</evidence>
<dbReference type="Pfam" id="PF00550">
    <property type="entry name" value="PP-binding"/>
    <property type="match status" value="1"/>
</dbReference>
<organism evidence="2 3">
    <name type="scientific">Pseudooceanicola atlanticus</name>
    <dbReference type="NCBI Taxonomy" id="1461694"/>
    <lineage>
        <taxon>Bacteria</taxon>
        <taxon>Pseudomonadati</taxon>
        <taxon>Pseudomonadota</taxon>
        <taxon>Alphaproteobacteria</taxon>
        <taxon>Rhodobacterales</taxon>
        <taxon>Paracoccaceae</taxon>
        <taxon>Pseudooceanicola</taxon>
    </lineage>
</organism>
<dbReference type="SUPFAM" id="SSF47336">
    <property type="entry name" value="ACP-like"/>
    <property type="match status" value="1"/>
</dbReference>
<comment type="caution">
    <text evidence="2">The sequence shown here is derived from an EMBL/GenBank/DDBJ whole genome shotgun (WGS) entry which is preliminary data.</text>
</comment>
<evidence type="ECO:0000313" key="3">
    <source>
        <dbReference type="Proteomes" id="UP000030004"/>
    </source>
</evidence>
<dbReference type="RefSeq" id="WP_043754499.1">
    <property type="nucleotide sequence ID" value="NZ_AQQX01000022.1"/>
</dbReference>
<accession>A0A0A0E993</accession>
<dbReference type="EMBL" id="AQQX01000022">
    <property type="protein sequence ID" value="KGM46755.1"/>
    <property type="molecule type" value="Genomic_DNA"/>
</dbReference>
<keyword evidence="3" id="KW-1185">Reference proteome</keyword>
<reference evidence="2 3" key="1">
    <citation type="journal article" date="2015" name="Antonie Van Leeuwenhoek">
        <title>Pseudooceanicola atlanticus gen. nov. sp. nov., isolated from surface seawater of the Atlantic Ocean and reclassification of Oceanicola batsensis, Oceanicola marinus, Oceanicola nitratireducens, Oceanicola nanhaiensis, Oceanicola antarcticus and Oceanicola flagellatus, as Pseudooceanicola batsensis comb. nov., Pseudooceanicola marinus comb. nov., Pseudooceanicola nitratireducens comb. nov., Pseudooceanicola nanhaiensis comb. nov., Pseudooceanicola antarcticus comb. nov., and Pseudooceanicola flagellatus comb. nov.</title>
        <authorList>
            <person name="Lai Q."/>
            <person name="Li G."/>
            <person name="Liu X."/>
            <person name="Du Y."/>
            <person name="Sun F."/>
            <person name="Shao Z."/>
        </authorList>
    </citation>
    <scope>NUCLEOTIDE SEQUENCE [LARGE SCALE GENOMIC DNA]</scope>
    <source>
        <strain evidence="2 3">22II-s11g</strain>
    </source>
</reference>
<name>A0A0A0E993_9RHOB</name>
<evidence type="ECO:0000259" key="1">
    <source>
        <dbReference type="Pfam" id="PF00550"/>
    </source>
</evidence>
<feature type="domain" description="Carrier" evidence="1">
    <location>
        <begin position="6"/>
        <end position="61"/>
    </location>
</feature>
<sequence length="76" mass="8940">MLQTYRDLFCEIFEIEEDELDSATPDTLDTWDSLHHMNLIAALEDEFDIEFEPEDVMEIVSFQSGMEVLKKYGVNF</sequence>
<dbReference type="Proteomes" id="UP000030004">
    <property type="component" value="Unassembled WGS sequence"/>
</dbReference>
<dbReference type="STRING" id="1461694.ATO9_22065"/>